<comment type="caution">
    <text evidence="1">The sequence shown here is derived from an EMBL/GenBank/DDBJ whole genome shotgun (WGS) entry which is preliminary data.</text>
</comment>
<accession>A0A7C1GCY6</accession>
<protein>
    <submittedName>
        <fullName evidence="1">Uncharacterized protein</fullName>
    </submittedName>
</protein>
<dbReference type="EMBL" id="DSAY01000125">
    <property type="protein sequence ID" value="HDP15548.1"/>
    <property type="molecule type" value="Genomic_DNA"/>
</dbReference>
<reference evidence="1" key="1">
    <citation type="journal article" date="2020" name="mSystems">
        <title>Genome- and Community-Level Interaction Insights into Carbon Utilization and Element Cycling Functions of Hydrothermarchaeota in Hydrothermal Sediment.</title>
        <authorList>
            <person name="Zhou Z."/>
            <person name="Liu Y."/>
            <person name="Xu W."/>
            <person name="Pan J."/>
            <person name="Luo Z.H."/>
            <person name="Li M."/>
        </authorList>
    </citation>
    <scope>NUCLEOTIDE SEQUENCE [LARGE SCALE GENOMIC DNA]</scope>
    <source>
        <strain evidence="1">SpSt-116</strain>
    </source>
</reference>
<dbReference type="AlphaFoldDB" id="A0A7C1GCY6"/>
<sequence>MAYPATLFGVDTDADLEKLASQLSKFSLFRSEIEFLGKKFQLGLKIENMEKSQKSLSLIVSDSFVSAVKINEDILKLPVTRKTPLSFIQVGADLYLVVFSRKKEAEKLADILSEELFKKPDVIYRLVIPSQALSKIYRSENVEVKQIVYESTSSEEEIKTTVYFGRNLASVLPRGEKEKSIKIKYILYRDEVGVFGISASGTVIAYTQLSQSEFVSYIVEKIIPLAEPPG</sequence>
<organism evidence="1">
    <name type="scientific">Thermofilum adornatum</name>
    <dbReference type="NCBI Taxonomy" id="1365176"/>
    <lineage>
        <taxon>Archaea</taxon>
        <taxon>Thermoproteota</taxon>
        <taxon>Thermoprotei</taxon>
        <taxon>Thermofilales</taxon>
        <taxon>Thermofilaceae</taxon>
        <taxon>Thermofilum</taxon>
    </lineage>
</organism>
<name>A0A7C1GCY6_9CREN</name>
<proteinExistence type="predicted"/>
<gene>
    <name evidence="1" type="ORF">ENN26_07240</name>
</gene>
<evidence type="ECO:0000313" key="1">
    <source>
        <dbReference type="EMBL" id="HDP15548.1"/>
    </source>
</evidence>